<reference evidence="2 3" key="1">
    <citation type="journal article" date="2013" name="Curr. Biol.">
        <title>The Genome of the Foraminiferan Reticulomyxa filosa.</title>
        <authorList>
            <person name="Glockner G."/>
            <person name="Hulsmann N."/>
            <person name="Schleicher M."/>
            <person name="Noegel A.A."/>
            <person name="Eichinger L."/>
            <person name="Gallinger C."/>
            <person name="Pawlowski J."/>
            <person name="Sierra R."/>
            <person name="Euteneuer U."/>
            <person name="Pillet L."/>
            <person name="Moustafa A."/>
            <person name="Platzer M."/>
            <person name="Groth M."/>
            <person name="Szafranski K."/>
            <person name="Schliwa M."/>
        </authorList>
    </citation>
    <scope>NUCLEOTIDE SEQUENCE [LARGE SCALE GENOMIC DNA]</scope>
</reference>
<dbReference type="EMBL" id="ASPP01017001">
    <property type="protein sequence ID" value="ETO17271.1"/>
    <property type="molecule type" value="Genomic_DNA"/>
</dbReference>
<name>X6MUC1_RETFI</name>
<accession>X6MUC1</accession>
<keyword evidence="3" id="KW-1185">Reference proteome</keyword>
<evidence type="ECO:0000313" key="3">
    <source>
        <dbReference type="Proteomes" id="UP000023152"/>
    </source>
</evidence>
<feature type="compositionally biased region" description="Polar residues" evidence="1">
    <location>
        <begin position="79"/>
        <end position="89"/>
    </location>
</feature>
<feature type="compositionally biased region" description="Basic and acidic residues" evidence="1">
    <location>
        <begin position="34"/>
        <end position="49"/>
    </location>
</feature>
<organism evidence="2 3">
    <name type="scientific">Reticulomyxa filosa</name>
    <dbReference type="NCBI Taxonomy" id="46433"/>
    <lineage>
        <taxon>Eukaryota</taxon>
        <taxon>Sar</taxon>
        <taxon>Rhizaria</taxon>
        <taxon>Retaria</taxon>
        <taxon>Foraminifera</taxon>
        <taxon>Monothalamids</taxon>
        <taxon>Reticulomyxidae</taxon>
        <taxon>Reticulomyxa</taxon>
    </lineage>
</organism>
<evidence type="ECO:0000313" key="2">
    <source>
        <dbReference type="EMBL" id="ETO17271.1"/>
    </source>
</evidence>
<evidence type="ECO:0000256" key="1">
    <source>
        <dbReference type="SAM" id="MobiDB-lite"/>
    </source>
</evidence>
<feature type="region of interest" description="Disordered" evidence="1">
    <location>
        <begin position="30"/>
        <end position="89"/>
    </location>
</feature>
<protein>
    <submittedName>
        <fullName evidence="2">Uncharacterized protein</fullName>
    </submittedName>
</protein>
<feature type="compositionally biased region" description="Basic and acidic residues" evidence="1">
    <location>
        <begin position="57"/>
        <end position="73"/>
    </location>
</feature>
<dbReference type="Proteomes" id="UP000023152">
    <property type="component" value="Unassembled WGS sequence"/>
</dbReference>
<proteinExistence type="predicted"/>
<sequence length="136" mass="15818">MRSTVYTKTPTYDISRHWFNKLDQRFLKPWFGPDFRRSDTETVADDHYNNHTNNENAKQEQDQGDKQDPHDQILDNNEVDTQSQNPPILLNDISNANVVVSTHADVHANNPQTHKHIQIPAPHKNDEQLDVRLLLC</sequence>
<dbReference type="AlphaFoldDB" id="X6MUC1"/>
<comment type="caution">
    <text evidence="2">The sequence shown here is derived from an EMBL/GenBank/DDBJ whole genome shotgun (WGS) entry which is preliminary data.</text>
</comment>
<gene>
    <name evidence="2" type="ORF">RFI_20059</name>
</gene>